<accession>A0A9D4Z336</accession>
<name>A0A9D4Z336_CHLVU</name>
<comment type="caution">
    <text evidence="1">The sequence shown here is derived from an EMBL/GenBank/DDBJ whole genome shotgun (WGS) entry which is preliminary data.</text>
</comment>
<protein>
    <recommendedName>
        <fullName evidence="3">GIY-YIG domain-containing protein</fullName>
    </recommendedName>
</protein>
<reference evidence="1" key="2">
    <citation type="submission" date="2020-11" db="EMBL/GenBank/DDBJ databases">
        <authorList>
            <person name="Cecchin M."/>
            <person name="Marcolungo L."/>
            <person name="Rossato M."/>
            <person name="Girolomoni L."/>
            <person name="Cosentino E."/>
            <person name="Cuine S."/>
            <person name="Li-Beisson Y."/>
            <person name="Delledonne M."/>
            <person name="Ballottari M."/>
        </authorList>
    </citation>
    <scope>NUCLEOTIDE SEQUENCE</scope>
    <source>
        <strain evidence="1">211/11P</strain>
        <tissue evidence="1">Whole cell</tissue>
    </source>
</reference>
<gene>
    <name evidence="1" type="ORF">D9Q98_001366</name>
</gene>
<organism evidence="1 2">
    <name type="scientific">Chlorella vulgaris</name>
    <name type="common">Green alga</name>
    <dbReference type="NCBI Taxonomy" id="3077"/>
    <lineage>
        <taxon>Eukaryota</taxon>
        <taxon>Viridiplantae</taxon>
        <taxon>Chlorophyta</taxon>
        <taxon>core chlorophytes</taxon>
        <taxon>Trebouxiophyceae</taxon>
        <taxon>Chlorellales</taxon>
        <taxon>Chlorellaceae</taxon>
        <taxon>Chlorella clade</taxon>
        <taxon>Chlorella</taxon>
    </lineage>
</organism>
<evidence type="ECO:0008006" key="3">
    <source>
        <dbReference type="Google" id="ProtNLM"/>
    </source>
</evidence>
<proteinExistence type="predicted"/>
<dbReference type="Proteomes" id="UP001055712">
    <property type="component" value="Unassembled WGS sequence"/>
</dbReference>
<evidence type="ECO:0000313" key="1">
    <source>
        <dbReference type="EMBL" id="KAI3438952.1"/>
    </source>
</evidence>
<sequence length="215" mass="24406">MSSIPWTPREFAKSSQAPGYRDFWAKGSKWEKFLLPIGLSLPASIELAKENNVNQHLTESPAVYEFALVHPARPDSRIKVYVGKAVNLKQRHNQYLSLPTSADPDANLARHFACALEHGCEVWRRYRYVEQAVYDNKQHGLGDRHAQMMETRMLGAFDYAFNQQANPPKRMIWLEPRTTCCCFSAGVIVHNVDPLDMGRGRQFPAAHKAGTSCLF</sequence>
<keyword evidence="2" id="KW-1185">Reference proteome</keyword>
<dbReference type="EMBL" id="SIDB01000001">
    <property type="protein sequence ID" value="KAI3438952.1"/>
    <property type="molecule type" value="Genomic_DNA"/>
</dbReference>
<dbReference type="Pfam" id="PF19239">
    <property type="entry name" value="GIY_YIG_domain"/>
    <property type="match status" value="1"/>
</dbReference>
<evidence type="ECO:0000313" key="2">
    <source>
        <dbReference type="Proteomes" id="UP001055712"/>
    </source>
</evidence>
<dbReference type="AlphaFoldDB" id="A0A9D4Z336"/>
<reference evidence="1" key="1">
    <citation type="journal article" date="2019" name="Plant J.">
        <title>Chlorella vulgaris genome assembly and annotation reveals the molecular basis for metabolic acclimation to high light conditions.</title>
        <authorList>
            <person name="Cecchin M."/>
            <person name="Marcolungo L."/>
            <person name="Rossato M."/>
            <person name="Girolomoni L."/>
            <person name="Cosentino E."/>
            <person name="Cuine S."/>
            <person name="Li-Beisson Y."/>
            <person name="Delledonne M."/>
            <person name="Ballottari M."/>
        </authorList>
    </citation>
    <scope>NUCLEOTIDE SEQUENCE</scope>
    <source>
        <strain evidence="1">211/11P</strain>
    </source>
</reference>